<proteinExistence type="predicted"/>
<evidence type="ECO:0000256" key="2">
    <source>
        <dbReference type="SAM" id="Phobius"/>
    </source>
</evidence>
<evidence type="ECO:0008006" key="5">
    <source>
        <dbReference type="Google" id="ProtNLM"/>
    </source>
</evidence>
<feature type="transmembrane region" description="Helical" evidence="2">
    <location>
        <begin position="26"/>
        <end position="51"/>
    </location>
</feature>
<feature type="region of interest" description="Disordered" evidence="1">
    <location>
        <begin position="1"/>
        <end position="21"/>
    </location>
</feature>
<dbReference type="Proteomes" id="UP001501563">
    <property type="component" value="Unassembled WGS sequence"/>
</dbReference>
<comment type="caution">
    <text evidence="3">The sequence shown here is derived from an EMBL/GenBank/DDBJ whole genome shotgun (WGS) entry which is preliminary data.</text>
</comment>
<evidence type="ECO:0000313" key="4">
    <source>
        <dbReference type="Proteomes" id="UP001501563"/>
    </source>
</evidence>
<keyword evidence="2" id="KW-0812">Transmembrane</keyword>
<reference evidence="4" key="1">
    <citation type="journal article" date="2019" name="Int. J. Syst. Evol. Microbiol.">
        <title>The Global Catalogue of Microorganisms (GCM) 10K type strain sequencing project: providing services to taxonomists for standard genome sequencing and annotation.</title>
        <authorList>
            <consortium name="The Broad Institute Genomics Platform"/>
            <consortium name="The Broad Institute Genome Sequencing Center for Infectious Disease"/>
            <person name="Wu L."/>
            <person name="Ma J."/>
        </authorList>
    </citation>
    <scope>NUCLEOTIDE SEQUENCE [LARGE SCALE GENOMIC DNA]</scope>
    <source>
        <strain evidence="4">JCM 16578</strain>
    </source>
</reference>
<keyword evidence="4" id="KW-1185">Reference proteome</keyword>
<keyword evidence="2" id="KW-1133">Transmembrane helix</keyword>
<evidence type="ECO:0000313" key="3">
    <source>
        <dbReference type="EMBL" id="GAA3907482.1"/>
    </source>
</evidence>
<sequence>MTTDKTEPYGIRGGAGRRPRHRRRGLTTIAVLAAMAVALLVARMTLIPWAYPLPGQPRLTGYWEGRIAYSDTDSRRILLQMRYDENCSMACDMTGRIKVCGAGRNTKGDLAGDVHNWRGSRFTLNPYLPRSKGDVNIEKLDGDWSGDVIRMRAKVEFLDADGSWESSRQPSAPPGFAMRHIDEGAFDAGCARG</sequence>
<accession>A0ABP7LTR7</accession>
<name>A0ABP7LTR7_9ACTN</name>
<gene>
    <name evidence="3" type="ORF">GCM10022207_91240</name>
</gene>
<protein>
    <recommendedName>
        <fullName evidence="5">DUF2147 domain-containing protein</fullName>
    </recommendedName>
</protein>
<evidence type="ECO:0000256" key="1">
    <source>
        <dbReference type="SAM" id="MobiDB-lite"/>
    </source>
</evidence>
<organism evidence="3 4">
    <name type="scientific">Streptomyces lannensis</name>
    <dbReference type="NCBI Taxonomy" id="766498"/>
    <lineage>
        <taxon>Bacteria</taxon>
        <taxon>Bacillati</taxon>
        <taxon>Actinomycetota</taxon>
        <taxon>Actinomycetes</taxon>
        <taxon>Kitasatosporales</taxon>
        <taxon>Streptomycetaceae</taxon>
        <taxon>Streptomyces</taxon>
    </lineage>
</organism>
<dbReference type="EMBL" id="BAAAZA010000070">
    <property type="protein sequence ID" value="GAA3907482.1"/>
    <property type="molecule type" value="Genomic_DNA"/>
</dbReference>
<dbReference type="RefSeq" id="WP_345554582.1">
    <property type="nucleotide sequence ID" value="NZ_BAAAZA010000070.1"/>
</dbReference>
<keyword evidence="2" id="KW-0472">Membrane</keyword>